<proteinExistence type="inferred from homology"/>
<keyword evidence="5 7" id="KW-0450">Lipoyl</keyword>
<dbReference type="InterPro" id="IPR003016">
    <property type="entry name" value="2-oxoA_DH_lipoyl-BS"/>
</dbReference>
<dbReference type="InterPro" id="IPR004167">
    <property type="entry name" value="PSBD"/>
</dbReference>
<dbReference type="GO" id="GO:0005737">
    <property type="term" value="C:cytoplasm"/>
    <property type="evidence" value="ECO:0007669"/>
    <property type="project" value="TreeGrafter"/>
</dbReference>
<organism evidence="10 11">
    <name type="scientific">Opacimonas viscosa</name>
    <dbReference type="NCBI Taxonomy" id="2961944"/>
    <lineage>
        <taxon>Bacteria</taxon>
        <taxon>Pseudomonadati</taxon>
        <taxon>Pseudomonadota</taxon>
        <taxon>Gammaproteobacteria</taxon>
        <taxon>Alteromonadales</taxon>
        <taxon>Alteromonadaceae</taxon>
        <taxon>Opacimonas</taxon>
    </lineage>
</organism>
<evidence type="ECO:0000256" key="2">
    <source>
        <dbReference type="ARBA" id="ARBA00007317"/>
    </source>
</evidence>
<evidence type="ECO:0000256" key="1">
    <source>
        <dbReference type="ARBA" id="ARBA00001938"/>
    </source>
</evidence>
<keyword evidence="6 7" id="KW-0012">Acyltransferase</keyword>
<comment type="subunit">
    <text evidence="3">Forms a 24-polypeptide structural core with octahedral symmetry.</text>
</comment>
<comment type="caution">
    <text evidence="10">The sequence shown here is derived from an EMBL/GenBank/DDBJ whole genome shotgun (WGS) entry which is preliminary data.</text>
</comment>
<dbReference type="EMBL" id="JANATA010000001">
    <property type="protein sequence ID" value="MCP3427533.1"/>
    <property type="molecule type" value="Genomic_DNA"/>
</dbReference>
<evidence type="ECO:0000256" key="7">
    <source>
        <dbReference type="RuleBase" id="RU003423"/>
    </source>
</evidence>
<dbReference type="Gene3D" id="3.30.559.10">
    <property type="entry name" value="Chloramphenicol acetyltransferase-like domain"/>
    <property type="match status" value="1"/>
</dbReference>
<dbReference type="InterPro" id="IPR036625">
    <property type="entry name" value="E3-bd_dom_sf"/>
</dbReference>
<reference evidence="10" key="1">
    <citation type="submission" date="2022-07" db="EMBL/GenBank/DDBJ databases">
        <title>Characterization of the Novel Bacterium Alteromonas immobilis LMIT006 and Alteromonas gregis LMIT007.</title>
        <authorList>
            <person name="Lin X."/>
        </authorList>
    </citation>
    <scope>NUCLEOTIDE SEQUENCE</scope>
    <source>
        <strain evidence="10">LMIT007</strain>
    </source>
</reference>
<dbReference type="InterPro" id="IPR050743">
    <property type="entry name" value="2-oxoacid_DH_E2_comp"/>
</dbReference>
<dbReference type="Proteomes" id="UP001165413">
    <property type="component" value="Unassembled WGS sequence"/>
</dbReference>
<dbReference type="InterPro" id="IPR000089">
    <property type="entry name" value="Biotin_lipoyl"/>
</dbReference>
<dbReference type="Pfam" id="PF00364">
    <property type="entry name" value="Biotin_lipoyl"/>
    <property type="match status" value="1"/>
</dbReference>
<gene>
    <name evidence="10" type="ORF">NLF92_01065</name>
</gene>
<dbReference type="Pfam" id="PF02817">
    <property type="entry name" value="E3_binding"/>
    <property type="match status" value="1"/>
</dbReference>
<dbReference type="GO" id="GO:0031405">
    <property type="term" value="F:lipoic acid binding"/>
    <property type="evidence" value="ECO:0007669"/>
    <property type="project" value="TreeGrafter"/>
</dbReference>
<dbReference type="GO" id="GO:0016407">
    <property type="term" value="F:acetyltransferase activity"/>
    <property type="evidence" value="ECO:0007669"/>
    <property type="project" value="TreeGrafter"/>
</dbReference>
<dbReference type="InterPro" id="IPR023213">
    <property type="entry name" value="CAT-like_dom_sf"/>
</dbReference>
<dbReference type="Gene3D" id="4.10.320.10">
    <property type="entry name" value="E3-binding domain"/>
    <property type="match status" value="1"/>
</dbReference>
<dbReference type="RefSeq" id="WP_254097967.1">
    <property type="nucleotide sequence ID" value="NZ_JANATA010000001.1"/>
</dbReference>
<dbReference type="SUPFAM" id="SSF47005">
    <property type="entry name" value="Peripheral subunit-binding domain of 2-oxo acid dehydrogenase complex"/>
    <property type="match status" value="1"/>
</dbReference>
<dbReference type="EC" id="2.3.1.-" evidence="7"/>
<dbReference type="PROSITE" id="PS51826">
    <property type="entry name" value="PSBD"/>
    <property type="match status" value="1"/>
</dbReference>
<keyword evidence="4 7" id="KW-0808">Transferase</keyword>
<evidence type="ECO:0000259" key="9">
    <source>
        <dbReference type="PROSITE" id="PS51826"/>
    </source>
</evidence>
<dbReference type="PANTHER" id="PTHR43178:SF5">
    <property type="entry name" value="LIPOAMIDE ACYLTRANSFERASE COMPONENT OF BRANCHED-CHAIN ALPHA-KETO ACID DEHYDROGENASE COMPLEX, MITOCHONDRIAL"/>
    <property type="match status" value="1"/>
</dbReference>
<evidence type="ECO:0000259" key="8">
    <source>
        <dbReference type="PROSITE" id="PS50968"/>
    </source>
</evidence>
<dbReference type="InterPro" id="IPR001078">
    <property type="entry name" value="2-oxoacid_DH_actylTfrase"/>
</dbReference>
<dbReference type="Gene3D" id="2.40.50.100">
    <property type="match status" value="1"/>
</dbReference>
<protein>
    <recommendedName>
        <fullName evidence="7">Dihydrolipoamide acetyltransferase component of pyruvate dehydrogenase complex</fullName>
        <ecNumber evidence="7">2.3.1.-</ecNumber>
    </recommendedName>
</protein>
<keyword evidence="11" id="KW-1185">Reference proteome</keyword>
<dbReference type="FunFam" id="4.10.320.10:FF:000002">
    <property type="entry name" value="Dihydrolipoamide acetyltransferase component of pyruvate dehydrogenase complex"/>
    <property type="match status" value="1"/>
</dbReference>
<dbReference type="CDD" id="cd06849">
    <property type="entry name" value="lipoyl_domain"/>
    <property type="match status" value="1"/>
</dbReference>
<evidence type="ECO:0000256" key="5">
    <source>
        <dbReference type="ARBA" id="ARBA00022823"/>
    </source>
</evidence>
<dbReference type="FunFam" id="3.30.559.10:FF:000027">
    <property type="entry name" value="Dihydrolipoamide acetyltransferase component of pyruvate dehydrogenase complex"/>
    <property type="match status" value="1"/>
</dbReference>
<evidence type="ECO:0000313" key="11">
    <source>
        <dbReference type="Proteomes" id="UP001165413"/>
    </source>
</evidence>
<comment type="cofactor">
    <cofactor evidence="1 7">
        <name>(R)-lipoate</name>
        <dbReference type="ChEBI" id="CHEBI:83088"/>
    </cofactor>
</comment>
<dbReference type="InterPro" id="IPR011053">
    <property type="entry name" value="Single_hybrid_motif"/>
</dbReference>
<sequence>MQEFILPDIGEGIVECELLEWLVSEGQVIQEDDPVAEVMTDKATVQIPAMHSGTVAKLYYQVGDIAKVHAPLFALIPDEHCESEPLHKSDLVNKSVPVNKPDRVTNLGSQPPQSKVLASPAVRRIAKEQGINIQTVQGSGKKGRVLKEDLLEQNTTLGNTTERNPSVHLPNVNNSNYDDTNDNHTNDDTQQFEAQPAALTVQTVTADRVVPLRGMQAAMARHMINSVQTIPHFSVTDECAIQNLLNMQTALQPEFALHDIKLTLLPFMIKALSLALHKYPIINSQVSADMQEIIYKGQHNIGFAVDSPQGLLVPNIKDVAQKSLFEIAQQVQVLIKKAKAGELKASELQGGTITISNIGSIGGLVATPVINHPEVAIVAVGKIQRLPRFDEAGNIHSQAIMNVSWSGDHRIIDGATMVKFNNLWLKFLQHPTKMLAHLR</sequence>
<evidence type="ECO:0000313" key="10">
    <source>
        <dbReference type="EMBL" id="MCP3427533.1"/>
    </source>
</evidence>
<comment type="similarity">
    <text evidence="2 7">Belongs to the 2-oxoacid dehydrogenase family.</text>
</comment>
<evidence type="ECO:0000256" key="6">
    <source>
        <dbReference type="ARBA" id="ARBA00023315"/>
    </source>
</evidence>
<feature type="domain" description="Lipoyl-binding" evidence="8">
    <location>
        <begin position="1"/>
        <end position="76"/>
    </location>
</feature>
<accession>A0AA41X051</accession>
<dbReference type="AlphaFoldDB" id="A0AA41X051"/>
<feature type="domain" description="Peripheral subunit-binding (PSBD)" evidence="9">
    <location>
        <begin position="117"/>
        <end position="154"/>
    </location>
</feature>
<dbReference type="SUPFAM" id="SSF52777">
    <property type="entry name" value="CoA-dependent acyltransferases"/>
    <property type="match status" value="1"/>
</dbReference>
<name>A0AA41X051_9ALTE</name>
<dbReference type="SUPFAM" id="SSF51230">
    <property type="entry name" value="Single hybrid motif"/>
    <property type="match status" value="1"/>
</dbReference>
<dbReference type="PROSITE" id="PS50968">
    <property type="entry name" value="BIOTINYL_LIPOYL"/>
    <property type="match status" value="1"/>
</dbReference>
<evidence type="ECO:0000256" key="4">
    <source>
        <dbReference type="ARBA" id="ARBA00022679"/>
    </source>
</evidence>
<dbReference type="Pfam" id="PF00198">
    <property type="entry name" value="2-oxoacid_dh"/>
    <property type="match status" value="1"/>
</dbReference>
<evidence type="ECO:0000256" key="3">
    <source>
        <dbReference type="ARBA" id="ARBA00011484"/>
    </source>
</evidence>
<dbReference type="PROSITE" id="PS00189">
    <property type="entry name" value="LIPOYL"/>
    <property type="match status" value="1"/>
</dbReference>
<dbReference type="PANTHER" id="PTHR43178">
    <property type="entry name" value="DIHYDROLIPOAMIDE ACETYLTRANSFERASE COMPONENT OF PYRUVATE DEHYDROGENASE COMPLEX"/>
    <property type="match status" value="1"/>
</dbReference>